<dbReference type="EMBL" id="RXLQ01000001">
    <property type="protein sequence ID" value="RSZ61157.1"/>
    <property type="molecule type" value="Genomic_DNA"/>
</dbReference>
<organism evidence="1 2">
    <name type="scientific">Massilia atriviolacea</name>
    <dbReference type="NCBI Taxonomy" id="2495579"/>
    <lineage>
        <taxon>Bacteria</taxon>
        <taxon>Pseudomonadati</taxon>
        <taxon>Pseudomonadota</taxon>
        <taxon>Betaproteobacteria</taxon>
        <taxon>Burkholderiales</taxon>
        <taxon>Oxalobacteraceae</taxon>
        <taxon>Telluria group</taxon>
        <taxon>Massilia</taxon>
    </lineage>
</organism>
<dbReference type="OrthoDB" id="582358at2"/>
<proteinExistence type="predicted"/>
<reference evidence="1 2" key="1">
    <citation type="submission" date="2018-12" db="EMBL/GenBank/DDBJ databases">
        <authorList>
            <person name="Yang E."/>
        </authorList>
    </citation>
    <scope>NUCLEOTIDE SEQUENCE [LARGE SCALE GENOMIC DNA]</scope>
    <source>
        <strain evidence="1 2">SOD</strain>
    </source>
</reference>
<gene>
    <name evidence="1" type="ORF">EJB06_02165</name>
</gene>
<accession>A0A430HUD4</accession>
<name>A0A430HUD4_9BURK</name>
<keyword evidence="2" id="KW-1185">Reference proteome</keyword>
<protein>
    <submittedName>
        <fullName evidence="1">Uncharacterized protein</fullName>
    </submittedName>
</protein>
<sequence>MVELHIVVSDGTSTFSNKVYAGHRKLKDVVAGLDQFRHQVHGGIYDLRFGQFGPEYASGAFHARLHFQDGGRLYITVVAQSEYIDFGKKHVARESTLYLTTEPAQLDDFVRALRAVSDGHSDNATLDASPPWGG</sequence>
<comment type="caution">
    <text evidence="1">The sequence shown here is derived from an EMBL/GenBank/DDBJ whole genome shotgun (WGS) entry which is preliminary data.</text>
</comment>
<evidence type="ECO:0000313" key="1">
    <source>
        <dbReference type="EMBL" id="RSZ61157.1"/>
    </source>
</evidence>
<dbReference type="Proteomes" id="UP000278085">
    <property type="component" value="Unassembled WGS sequence"/>
</dbReference>
<evidence type="ECO:0000313" key="2">
    <source>
        <dbReference type="Proteomes" id="UP000278085"/>
    </source>
</evidence>
<dbReference type="AlphaFoldDB" id="A0A430HUD4"/>